<evidence type="ECO:0000313" key="2">
    <source>
        <dbReference type="Proteomes" id="UP000008555"/>
    </source>
</evidence>
<evidence type="ECO:0000313" key="1">
    <source>
        <dbReference type="EMBL" id="ABS76702.1"/>
    </source>
</evidence>
<dbReference type="HOGENOM" id="CLU_2842403_0_0_6"/>
<accession>A9KEF2</accession>
<dbReference type="KEGG" id="cbd:CBUD_1634"/>
<protein>
    <submittedName>
        <fullName evidence="1">Uncharacterized protein</fullName>
    </submittedName>
</protein>
<dbReference type="RefSeq" id="WP_005771639.1">
    <property type="nucleotide sequence ID" value="NC_009727.1"/>
</dbReference>
<sequence length="65" mass="7338">MKDTHKNDDLSAKIDLGVRRGVAQALAKHKKEGRSIYVWQDGKVVEIPASEIKYDKKLLNEKGCD</sequence>
<dbReference type="EMBL" id="CP000733">
    <property type="protein sequence ID" value="ABS76702.1"/>
    <property type="molecule type" value="Genomic_DNA"/>
</dbReference>
<proteinExistence type="predicted"/>
<name>A9KEF2_COXBN</name>
<dbReference type="Proteomes" id="UP000008555">
    <property type="component" value="Chromosome"/>
</dbReference>
<organism evidence="1 2">
    <name type="scientific">Coxiella burnetii (strain Dugway 5J108-111)</name>
    <dbReference type="NCBI Taxonomy" id="434922"/>
    <lineage>
        <taxon>Bacteria</taxon>
        <taxon>Pseudomonadati</taxon>
        <taxon>Pseudomonadota</taxon>
        <taxon>Gammaproteobacteria</taxon>
        <taxon>Legionellales</taxon>
        <taxon>Coxiellaceae</taxon>
        <taxon>Coxiella</taxon>
    </lineage>
</organism>
<dbReference type="AlphaFoldDB" id="A9KEF2"/>
<reference evidence="1 2" key="1">
    <citation type="journal article" date="2009" name="Infect. Immun.">
        <title>Comparative genomics reveal extensive transposon-mediated genomic plasticity and diversity among potential effector proteins within the genus Coxiella.</title>
        <authorList>
            <person name="Beare P.A."/>
            <person name="Unsworth N."/>
            <person name="Andoh M."/>
            <person name="Voth D.E."/>
            <person name="Omsland A."/>
            <person name="Gilk S.D."/>
            <person name="Williams K.P."/>
            <person name="Sobral B.W."/>
            <person name="Kupko J.J.III."/>
            <person name="Porcella S.F."/>
            <person name="Samuel J.E."/>
            <person name="Heinzen R.A."/>
        </authorList>
    </citation>
    <scope>NUCLEOTIDE SEQUENCE [LARGE SCALE GENOMIC DNA]</scope>
    <source>
        <strain evidence="1 2">Dugway 5J108-111</strain>
    </source>
</reference>
<gene>
    <name evidence="1" type="ordered locus">CBUD_1634</name>
</gene>